<keyword evidence="2" id="KW-0812">Transmembrane</keyword>
<evidence type="ECO:0000256" key="7">
    <source>
        <dbReference type="ARBA" id="ARBA00023004"/>
    </source>
</evidence>
<dbReference type="PANTHER" id="PTHR21266">
    <property type="entry name" value="IRON-SULFUR DOMAIN CONTAINING PROTEIN"/>
    <property type="match status" value="1"/>
</dbReference>
<comment type="subcellular location">
    <subcellularLocation>
        <location evidence="1">Membrane</location>
    </subcellularLocation>
</comment>
<organism evidence="11 12">
    <name type="scientific">Prorocentrum cordatum</name>
    <dbReference type="NCBI Taxonomy" id="2364126"/>
    <lineage>
        <taxon>Eukaryota</taxon>
        <taxon>Sar</taxon>
        <taxon>Alveolata</taxon>
        <taxon>Dinophyceae</taxon>
        <taxon>Prorocentrales</taxon>
        <taxon>Prorocentraceae</taxon>
        <taxon>Prorocentrum</taxon>
    </lineage>
</organism>
<keyword evidence="12" id="KW-1185">Reference proteome</keyword>
<protein>
    <recommendedName>
        <fullName evidence="10">Rieske domain-containing protein</fullName>
    </recommendedName>
</protein>
<dbReference type="InterPro" id="IPR050584">
    <property type="entry name" value="Cholesterol_7-desaturase"/>
</dbReference>
<evidence type="ECO:0000256" key="1">
    <source>
        <dbReference type="ARBA" id="ARBA00004370"/>
    </source>
</evidence>
<reference evidence="11" key="1">
    <citation type="submission" date="2023-10" db="EMBL/GenBank/DDBJ databases">
        <authorList>
            <person name="Chen Y."/>
            <person name="Shah S."/>
            <person name="Dougan E. K."/>
            <person name="Thang M."/>
            <person name="Chan C."/>
        </authorList>
    </citation>
    <scope>NUCLEOTIDE SEQUENCE [LARGE SCALE GENOMIC DNA]</scope>
</reference>
<name>A0ABN9TFC8_9DINO</name>
<keyword evidence="9" id="KW-0472">Membrane</keyword>
<evidence type="ECO:0000256" key="5">
    <source>
        <dbReference type="ARBA" id="ARBA00022989"/>
    </source>
</evidence>
<keyword evidence="4" id="KW-0479">Metal-binding</keyword>
<dbReference type="InterPro" id="IPR036922">
    <property type="entry name" value="Rieske_2Fe-2S_sf"/>
</dbReference>
<keyword evidence="5" id="KW-1133">Transmembrane helix</keyword>
<dbReference type="EMBL" id="CAUYUJ010014671">
    <property type="protein sequence ID" value="CAK0844529.1"/>
    <property type="molecule type" value="Genomic_DNA"/>
</dbReference>
<gene>
    <name evidence="11" type="ORF">PCOR1329_LOCUS38605</name>
</gene>
<evidence type="ECO:0000256" key="6">
    <source>
        <dbReference type="ARBA" id="ARBA00023002"/>
    </source>
</evidence>
<evidence type="ECO:0000256" key="2">
    <source>
        <dbReference type="ARBA" id="ARBA00022692"/>
    </source>
</evidence>
<evidence type="ECO:0000259" key="10">
    <source>
        <dbReference type="Pfam" id="PF00355"/>
    </source>
</evidence>
<sequence length="162" mass="18001">MAAGGLIQFGGVQDDGVDAGRLEPKTGMIQCAYHGWEFDRRGACTRIPQVEEEVEAKMRASPRACAVPFPARVALRCLWAWLGPGEPVGHPEDGLADTPLRSVEVVDTYSRDVPFGYERFPELLVDASALGEAAWHFFCLRQPEMTVRFFHLRLTRHFPTGG</sequence>
<evidence type="ECO:0000256" key="3">
    <source>
        <dbReference type="ARBA" id="ARBA00022714"/>
    </source>
</evidence>
<evidence type="ECO:0000313" key="11">
    <source>
        <dbReference type="EMBL" id="CAK0844529.1"/>
    </source>
</evidence>
<feature type="domain" description="Rieske" evidence="10">
    <location>
        <begin position="20"/>
        <end position="52"/>
    </location>
</feature>
<keyword evidence="6" id="KW-0560">Oxidoreductase</keyword>
<evidence type="ECO:0000256" key="4">
    <source>
        <dbReference type="ARBA" id="ARBA00022723"/>
    </source>
</evidence>
<accession>A0ABN9TFC8</accession>
<comment type="caution">
    <text evidence="11">The sequence shown here is derived from an EMBL/GenBank/DDBJ whole genome shotgun (WGS) entry which is preliminary data.</text>
</comment>
<keyword evidence="8" id="KW-0411">Iron-sulfur</keyword>
<dbReference type="PANTHER" id="PTHR21266:SF32">
    <property type="entry name" value="CHOLESTEROL 7-DESATURASE NVD"/>
    <property type="match status" value="1"/>
</dbReference>
<evidence type="ECO:0000313" key="12">
    <source>
        <dbReference type="Proteomes" id="UP001189429"/>
    </source>
</evidence>
<keyword evidence="3" id="KW-0001">2Fe-2S</keyword>
<dbReference type="Pfam" id="PF00355">
    <property type="entry name" value="Rieske"/>
    <property type="match status" value="1"/>
</dbReference>
<proteinExistence type="predicted"/>
<dbReference type="InterPro" id="IPR017941">
    <property type="entry name" value="Rieske_2Fe-2S"/>
</dbReference>
<dbReference type="Gene3D" id="2.102.10.10">
    <property type="entry name" value="Rieske [2Fe-2S] iron-sulphur domain"/>
    <property type="match status" value="1"/>
</dbReference>
<keyword evidence="7" id="KW-0408">Iron</keyword>
<dbReference type="Proteomes" id="UP001189429">
    <property type="component" value="Unassembled WGS sequence"/>
</dbReference>
<evidence type="ECO:0000256" key="8">
    <source>
        <dbReference type="ARBA" id="ARBA00023014"/>
    </source>
</evidence>
<evidence type="ECO:0000256" key="9">
    <source>
        <dbReference type="ARBA" id="ARBA00023136"/>
    </source>
</evidence>
<dbReference type="SUPFAM" id="SSF50022">
    <property type="entry name" value="ISP domain"/>
    <property type="match status" value="1"/>
</dbReference>